<dbReference type="GO" id="GO:0005615">
    <property type="term" value="C:extracellular space"/>
    <property type="evidence" value="ECO:0007669"/>
    <property type="project" value="TreeGrafter"/>
</dbReference>
<dbReference type="InterPro" id="IPR002181">
    <property type="entry name" value="Fibrinogen_a/b/g_C_dom"/>
</dbReference>
<keyword evidence="1" id="KW-1015">Disulfide bond</keyword>
<accession>A0A0J9R2K7</accession>
<dbReference type="InterPro" id="IPR014716">
    <property type="entry name" value="Fibrinogen_a/b/g_C_1"/>
</dbReference>
<dbReference type="Bgee" id="FBgn0270123">
    <property type="expression patterns" value="Expressed in embryo and 3 other cell types or tissues"/>
</dbReference>
<feature type="chain" id="PRO_5005321144" description="Fibrinogen C-terminal domain-containing protein" evidence="2">
    <location>
        <begin position="25"/>
        <end position="231"/>
    </location>
</feature>
<dbReference type="AlphaFoldDB" id="A0A0J9R2K7"/>
<dbReference type="InterPro" id="IPR036056">
    <property type="entry name" value="Fibrinogen-like_C"/>
</dbReference>
<dbReference type="SMART" id="SM00186">
    <property type="entry name" value="FBG"/>
    <property type="match status" value="1"/>
</dbReference>
<dbReference type="SUPFAM" id="SSF56496">
    <property type="entry name" value="Fibrinogen C-terminal domain-like"/>
    <property type="match status" value="1"/>
</dbReference>
<dbReference type="EMBL" id="CM002910">
    <property type="protein sequence ID" value="KMY90318.1"/>
    <property type="molecule type" value="Genomic_DNA"/>
</dbReference>
<dbReference type="KEGG" id="dsi:Dsimw501_GD28833"/>
<dbReference type="PROSITE" id="PS51406">
    <property type="entry name" value="FIBRINOGEN_C_2"/>
    <property type="match status" value="1"/>
</dbReference>
<reference evidence="4" key="3">
    <citation type="submission" date="2015-04" db="EMBL/GenBank/DDBJ databases">
        <authorList>
            <consortium name="FlyBase"/>
        </authorList>
    </citation>
    <scope>NUCLEOTIDE SEQUENCE</scope>
    <source>
        <strain evidence="4">W501</strain>
    </source>
</reference>
<reference evidence="4" key="2">
    <citation type="submission" date="2014-06" db="EMBL/GenBank/DDBJ databases">
        <authorList>
            <person name="Hu T."/>
            <person name="Eisen M.B."/>
            <person name="Thornton K.R."/>
            <person name="Andolfatto P."/>
        </authorList>
    </citation>
    <scope>NUCLEOTIDE SEQUENCE</scope>
    <source>
        <strain evidence="4">W501</strain>
    </source>
</reference>
<dbReference type="OrthoDB" id="6145874at2759"/>
<organism evidence="4">
    <name type="scientific">Drosophila simulans</name>
    <name type="common">Fruit fly</name>
    <dbReference type="NCBI Taxonomy" id="7240"/>
    <lineage>
        <taxon>Eukaryota</taxon>
        <taxon>Metazoa</taxon>
        <taxon>Ecdysozoa</taxon>
        <taxon>Arthropoda</taxon>
        <taxon>Hexapoda</taxon>
        <taxon>Insecta</taxon>
        <taxon>Pterygota</taxon>
        <taxon>Neoptera</taxon>
        <taxon>Endopterygota</taxon>
        <taxon>Diptera</taxon>
        <taxon>Brachycera</taxon>
        <taxon>Muscomorpha</taxon>
        <taxon>Ephydroidea</taxon>
        <taxon>Drosophilidae</taxon>
        <taxon>Drosophila</taxon>
        <taxon>Sophophora</taxon>
    </lineage>
</organism>
<evidence type="ECO:0000256" key="1">
    <source>
        <dbReference type="ARBA" id="ARBA00023157"/>
    </source>
</evidence>
<name>A0A0J9R2K7_DROSI</name>
<dbReference type="CDD" id="cd00087">
    <property type="entry name" value="FReD"/>
    <property type="match status" value="1"/>
</dbReference>
<keyword evidence="2" id="KW-0732">Signal</keyword>
<dbReference type="FunFam" id="3.90.215.10:FF:000012">
    <property type="entry name" value="GH13859p"/>
    <property type="match status" value="1"/>
</dbReference>
<dbReference type="PANTHER" id="PTHR19143:SF327">
    <property type="entry name" value="FI21813P1-RELATED"/>
    <property type="match status" value="1"/>
</dbReference>
<proteinExistence type="predicted"/>
<feature type="domain" description="Fibrinogen C-terminal" evidence="3">
    <location>
        <begin position="20"/>
        <end position="230"/>
    </location>
</feature>
<evidence type="ECO:0000259" key="3">
    <source>
        <dbReference type="PROSITE" id="PS51406"/>
    </source>
</evidence>
<dbReference type="Proteomes" id="UP000035880">
    <property type="component" value="Chromosome 2L"/>
</dbReference>
<dbReference type="Gene3D" id="3.90.215.10">
    <property type="entry name" value="Gamma Fibrinogen, chain A, domain 1"/>
    <property type="match status" value="1"/>
</dbReference>
<evidence type="ECO:0000256" key="2">
    <source>
        <dbReference type="SAM" id="SignalP"/>
    </source>
</evidence>
<dbReference type="InterPro" id="IPR020837">
    <property type="entry name" value="Fibrinogen_CS"/>
</dbReference>
<dbReference type="PROSITE" id="PS00514">
    <property type="entry name" value="FIBRINOGEN_C_1"/>
    <property type="match status" value="1"/>
</dbReference>
<dbReference type="Pfam" id="PF00147">
    <property type="entry name" value="Fibrinogen_C"/>
    <property type="match status" value="1"/>
</dbReference>
<reference evidence="4" key="1">
    <citation type="journal article" date="2013" name="Genome Res.">
        <title>A second-generation assembly of the Drosophila simulans genome provides new insights into patterns of lineage-specific divergence.</title>
        <authorList>
            <person name="Hu T.T."/>
            <person name="Eisen M.B."/>
            <person name="Thornton K.R."/>
            <person name="Andolfatto P."/>
        </authorList>
    </citation>
    <scope>NUCLEOTIDE SEQUENCE [LARGE SCALE GENOMIC DNA]</scope>
    <source>
        <strain evidence="4">W501</strain>
    </source>
</reference>
<evidence type="ECO:0000313" key="4">
    <source>
        <dbReference type="EMBL" id="KMY90318.1"/>
    </source>
</evidence>
<feature type="signal peptide" evidence="2">
    <location>
        <begin position="1"/>
        <end position="24"/>
    </location>
</feature>
<dbReference type="InterPro" id="IPR050373">
    <property type="entry name" value="Fibrinogen_C-term_domain"/>
</dbReference>
<gene>
    <name evidence="4" type="primary">Dsim\GD28833</name>
    <name evidence="4" type="ORF">Dsimw501_GD28833</name>
</gene>
<dbReference type="PANTHER" id="PTHR19143">
    <property type="entry name" value="FIBRINOGEN/TENASCIN/ANGIOPOEITIN"/>
    <property type="match status" value="1"/>
</dbReference>
<sequence length="231" mass="26671">MLSKMKSFFVVLLLWTFLFEVGQSSPHTCPSGSPNGIYQLKLPGEEPFQVTQCKTTARDWIVIQRRLDGSVNFNQSWLSYKDGFGDPNGEFFIGLQKLHLMTREQPHELFIQLKHGTGTTVYAHFDDFQVGSETESYKLEWVGKYSGTAGDSLRYHVNKRFSTFDRDNDESSKNCAAEHGGGWWFHSCLSSSLNGLYYREGETVMLNGIHWGRWKFQSLTFVQMMIRPKYF</sequence>
<protein>
    <recommendedName>
        <fullName evidence="3">Fibrinogen C-terminal domain-containing protein</fullName>
    </recommendedName>
</protein>